<accession>A0A7V0MY88</accession>
<keyword evidence="2" id="KW-0282">Flagellum</keyword>
<evidence type="ECO:0000259" key="1">
    <source>
        <dbReference type="Pfam" id="PF02120"/>
    </source>
</evidence>
<dbReference type="Proteomes" id="UP000885660">
    <property type="component" value="Unassembled WGS sequence"/>
</dbReference>
<dbReference type="CDD" id="cd17470">
    <property type="entry name" value="T3SS_Flik_C"/>
    <property type="match status" value="1"/>
</dbReference>
<dbReference type="EMBL" id="DRBC01000041">
    <property type="protein sequence ID" value="HDN84254.1"/>
    <property type="molecule type" value="Genomic_DNA"/>
</dbReference>
<protein>
    <submittedName>
        <fullName evidence="2">Flagellar hook-length control protein FliK</fullName>
    </submittedName>
</protein>
<comment type="caution">
    <text evidence="2">The sequence shown here is derived from an EMBL/GenBank/DDBJ whole genome shotgun (WGS) entry which is preliminary data.</text>
</comment>
<dbReference type="InterPro" id="IPR021136">
    <property type="entry name" value="Flagellar_hook_control-like_C"/>
</dbReference>
<dbReference type="Pfam" id="PF02120">
    <property type="entry name" value="Flg_hook"/>
    <property type="match status" value="1"/>
</dbReference>
<dbReference type="AlphaFoldDB" id="A0A7V0MY88"/>
<sequence>ILKMEGKEKEVSRLAGARERIRDINQSKEHERIPASLRELTGRDGRVKAYLEGKKVELSGNGKINIPDEKSKGDEIIVKMEGKENKNTGYKSSQEFDLFQEEKSNRSEDLWQIPHSVESQETRFKTYMMDSLKQTQLIDQILNKIHLLRQKEETRATFLLKSKEFGDINVHIKLQDSDLLLQIQVSDSKTAQLIQSNFSYLKQSLEKQGLFLKEFNMDFNQNSENSNEGRYRTKKDTNFLFLPDNIIPTDYEENLNLQVNSQSYSINYLV</sequence>
<keyword evidence="2" id="KW-0966">Cell projection</keyword>
<organism evidence="2">
    <name type="scientific">Aerophobetes bacterium</name>
    <dbReference type="NCBI Taxonomy" id="2030807"/>
    <lineage>
        <taxon>Bacteria</taxon>
        <taxon>Candidatus Aerophobota</taxon>
    </lineage>
</organism>
<feature type="domain" description="Flagellar hook-length control protein-like C-terminal" evidence="1">
    <location>
        <begin position="150"/>
        <end position="224"/>
    </location>
</feature>
<dbReference type="InterPro" id="IPR038610">
    <property type="entry name" value="FliK-like_C_sf"/>
</dbReference>
<dbReference type="Gene3D" id="3.30.750.140">
    <property type="match status" value="1"/>
</dbReference>
<gene>
    <name evidence="2" type="ORF">ENG47_00675</name>
</gene>
<proteinExistence type="predicted"/>
<reference evidence="2" key="1">
    <citation type="journal article" date="2020" name="mSystems">
        <title>Genome- and Community-Level Interaction Insights into Carbon Utilization and Element Cycling Functions of Hydrothermarchaeota in Hydrothermal Sediment.</title>
        <authorList>
            <person name="Zhou Z."/>
            <person name="Liu Y."/>
            <person name="Xu W."/>
            <person name="Pan J."/>
            <person name="Luo Z.H."/>
            <person name="Li M."/>
        </authorList>
    </citation>
    <scope>NUCLEOTIDE SEQUENCE [LARGE SCALE GENOMIC DNA]</scope>
    <source>
        <strain evidence="2">HyVt-219</strain>
    </source>
</reference>
<name>A0A7V0MY88_UNCAE</name>
<keyword evidence="2" id="KW-0969">Cilium</keyword>
<feature type="non-terminal residue" evidence="2">
    <location>
        <position position="1"/>
    </location>
</feature>
<evidence type="ECO:0000313" key="2">
    <source>
        <dbReference type="EMBL" id="HDN84254.1"/>
    </source>
</evidence>